<keyword evidence="1" id="KW-0547">Nucleotide-binding</keyword>
<dbReference type="EMBL" id="CP019236">
    <property type="protein sequence ID" value="APW36887.1"/>
    <property type="molecule type" value="Genomic_DNA"/>
</dbReference>
<dbReference type="InterPro" id="IPR001054">
    <property type="entry name" value="A/G_cyclase"/>
</dbReference>
<evidence type="ECO:0000313" key="5">
    <source>
        <dbReference type="Proteomes" id="UP000186609"/>
    </source>
</evidence>
<dbReference type="Gene3D" id="3.30.70.1230">
    <property type="entry name" value="Nucleotide cyclase"/>
    <property type="match status" value="1"/>
</dbReference>
<sequence length="1394" mass="149807">MLTLLLAQDQIVAFLTDGRSIGRAGCRPASADLLDELRAASNALHRLQGEGSGLPRAARLSRVRDIGARIYDACIPEDIQNFLAGTPLRSLDLQLGEGLAGIAWEVAFDGHDFLGEKFAIARHLVQDAARAVLRNPRVDRDLLRVLVVYGGGPGAFPAQELKQRLAHVEGVSVSLAALVELDGREILHRIENSDVVHYAGPLPDVCTLTDGAGRACPDLRDIAALARVPALLVCHATPLPLGDKGLAPHHRLALGAARHGLSLLVCPVDVPGDDVAQAGFVDLLYRAFAQGQPLGRAVREAISPTGAARHAGQAAISGAADDDGPRGVGPRHVVYADTALVLAPAGLASLQENSHRQVTSMSYDLAGSTRLLEALGAEKYGELLDRYHARCARIVLRWGGIASNPQGSDGVMCYFGLPVAHEHSALQCLHAATEILQDVAELGLHVRIGVVTGPVVVRAGQPVGVSIHLAARLQAIAEPGHVVFSELTYRLVQHRFDGVRLDNLPQLKGFEDPGAVYRLVGEKRQRLNHFDIAPKVSPFVAREDALGWLRGHWQTACGGAMKAVVVWGGAGIGKSRLVREFRQRHVGGSGRAFECRCTPEHAQSAFHPLIDLLLRLFNIVEADAMPARMAKIEAGLATLGGGTDVAGVVATLLSARVGRDGPPAAPAAAGAALSAQVQQYSAEKQRQRTLELLAQLFAGQARAAPLCLVFEDVHWIDPSSREFIRHLVQQSAQLPLLVLMTQREDRAAPRDMGFAIDDLELKGLSADDARSLIVAASDGAAVSGEVVRLLTEKADGVPLFIEESARMVVELQAAGGGAVSSLRQSVPGTIQDLLMARLDRLADAKPLAQLGSVIGREFSLALMQAILGHASAPIRTGQLQARLGTLMASGLIVARRGAAGTNYFFKHALVRDAAYQSLWERDRRRFHLAIAQVLSEQFPDLVATQPEMAARHYAGAAMPARAIEQWERAARLALTRSAHEEAITHLGNGLALIEALPADESRDRAELRLQLLLAGQLIATEGYGAERVGQVYQRAVALCRACGDDATLLKAQLGLEAYYIMRADFAQAHVIARQVASQVASSPDPMRRLQSTWALGHVVFHQGELREAVVHMDACLADYGLVPRGRGAVQDPGVMCLCYSAVAKWELGHPDQALKRVQAAVSLAAELKHKFSAGEAYGFLAMIQYLRGDFTEARHHAARAIEICEEGGFAVWLAHAKLMHGRARAELGEVEAGIAEMAEGYAQWVATGAMVTRGFYLVLRAEGQALAGRPEEGLVLLRMAMDVVTRCGERFYEAEIGRMLGELSLQQAQRSGLDADAQAQQCFTAALALAQEKGMASLGLRAAASMARLWTRQGRPNEARQLLQAAFDVIDEGQDTRDVRQARELLQRFDLEPA</sequence>
<dbReference type="PANTHER" id="PTHR16305:SF28">
    <property type="entry name" value="GUANYLATE CYCLASE DOMAIN-CONTAINING PROTEIN"/>
    <property type="match status" value="1"/>
</dbReference>
<dbReference type="GO" id="GO:0035556">
    <property type="term" value="P:intracellular signal transduction"/>
    <property type="evidence" value="ECO:0007669"/>
    <property type="project" value="InterPro"/>
</dbReference>
<dbReference type="InterPro" id="IPR029787">
    <property type="entry name" value="Nucleotide_cyclase"/>
</dbReference>
<dbReference type="KEGG" id="rhy:RD110_06505"/>
<organism evidence="4 5">
    <name type="scientific">Rhodoferax koreensis</name>
    <dbReference type="NCBI Taxonomy" id="1842727"/>
    <lineage>
        <taxon>Bacteria</taxon>
        <taxon>Pseudomonadati</taxon>
        <taxon>Pseudomonadota</taxon>
        <taxon>Betaproteobacteria</taxon>
        <taxon>Burkholderiales</taxon>
        <taxon>Comamonadaceae</taxon>
        <taxon>Rhodoferax</taxon>
    </lineage>
</organism>
<dbReference type="Gene3D" id="1.25.40.10">
    <property type="entry name" value="Tetratricopeptide repeat domain"/>
    <property type="match status" value="1"/>
</dbReference>
<keyword evidence="2" id="KW-0067">ATP-binding</keyword>
<dbReference type="Pfam" id="PF00211">
    <property type="entry name" value="Guanylate_cyc"/>
    <property type="match status" value="1"/>
</dbReference>
<dbReference type="PROSITE" id="PS50125">
    <property type="entry name" value="GUANYLATE_CYCLASE_2"/>
    <property type="match status" value="1"/>
</dbReference>
<dbReference type="GO" id="GO:0005524">
    <property type="term" value="F:ATP binding"/>
    <property type="evidence" value="ECO:0007669"/>
    <property type="project" value="UniProtKB-KW"/>
</dbReference>
<evidence type="ECO:0000256" key="2">
    <source>
        <dbReference type="ARBA" id="ARBA00022840"/>
    </source>
</evidence>
<accession>A0A1P8JT08</accession>
<dbReference type="GO" id="GO:0005737">
    <property type="term" value="C:cytoplasm"/>
    <property type="evidence" value="ECO:0007669"/>
    <property type="project" value="TreeGrafter"/>
</dbReference>
<reference evidence="4 5" key="1">
    <citation type="submission" date="2017-01" db="EMBL/GenBank/DDBJ databases">
        <authorList>
            <person name="Mah S.A."/>
            <person name="Swanson W.J."/>
            <person name="Moy G.W."/>
            <person name="Vacquier V.D."/>
        </authorList>
    </citation>
    <scope>NUCLEOTIDE SEQUENCE [LARGE SCALE GENOMIC DNA]</scope>
    <source>
        <strain evidence="4 5">DCY110</strain>
    </source>
</reference>
<dbReference type="SUPFAM" id="SSF52540">
    <property type="entry name" value="P-loop containing nucleoside triphosphate hydrolases"/>
    <property type="match status" value="1"/>
</dbReference>
<dbReference type="InterPro" id="IPR011990">
    <property type="entry name" value="TPR-like_helical_dom_sf"/>
</dbReference>
<dbReference type="Pfam" id="PF13191">
    <property type="entry name" value="AAA_16"/>
    <property type="match status" value="1"/>
</dbReference>
<evidence type="ECO:0000256" key="1">
    <source>
        <dbReference type="ARBA" id="ARBA00022741"/>
    </source>
</evidence>
<name>A0A1P8JT08_9BURK</name>
<keyword evidence="5" id="KW-1185">Reference proteome</keyword>
<dbReference type="GO" id="GO:0004016">
    <property type="term" value="F:adenylate cyclase activity"/>
    <property type="evidence" value="ECO:0007669"/>
    <property type="project" value="UniProtKB-ARBA"/>
</dbReference>
<feature type="domain" description="Guanylate cyclase" evidence="3">
    <location>
        <begin position="359"/>
        <end position="474"/>
    </location>
</feature>
<dbReference type="SMART" id="SM00044">
    <property type="entry name" value="CYCc"/>
    <property type="match status" value="1"/>
</dbReference>
<dbReference type="CDD" id="cd07302">
    <property type="entry name" value="CHD"/>
    <property type="match status" value="1"/>
</dbReference>
<dbReference type="InterPro" id="IPR027417">
    <property type="entry name" value="P-loop_NTPase"/>
</dbReference>
<dbReference type="STRING" id="1842727.RD110_06505"/>
<dbReference type="Proteomes" id="UP000186609">
    <property type="component" value="Chromosome"/>
</dbReference>
<evidence type="ECO:0000313" key="4">
    <source>
        <dbReference type="EMBL" id="APW36887.1"/>
    </source>
</evidence>
<dbReference type="PANTHER" id="PTHR16305">
    <property type="entry name" value="TESTICULAR SOLUBLE ADENYLYL CYCLASE"/>
    <property type="match status" value="1"/>
</dbReference>
<gene>
    <name evidence="4" type="ORF">RD110_06505</name>
</gene>
<dbReference type="SUPFAM" id="SSF48452">
    <property type="entry name" value="TPR-like"/>
    <property type="match status" value="1"/>
</dbReference>
<protein>
    <recommendedName>
        <fullName evidence="3">Guanylate cyclase domain-containing protein</fullName>
    </recommendedName>
</protein>
<dbReference type="GO" id="GO:0009190">
    <property type="term" value="P:cyclic nucleotide biosynthetic process"/>
    <property type="evidence" value="ECO:0007669"/>
    <property type="project" value="InterPro"/>
</dbReference>
<dbReference type="InterPro" id="IPR041664">
    <property type="entry name" value="AAA_16"/>
</dbReference>
<proteinExistence type="predicted"/>
<dbReference type="SUPFAM" id="SSF55073">
    <property type="entry name" value="Nucleotide cyclase"/>
    <property type="match status" value="1"/>
</dbReference>
<evidence type="ECO:0000259" key="3">
    <source>
        <dbReference type="PROSITE" id="PS50125"/>
    </source>
</evidence>